<gene>
    <name evidence="1" type="ORF">EPI11_17525</name>
</gene>
<comment type="caution">
    <text evidence="1">The sequence shown here is derived from an EMBL/GenBank/DDBJ whole genome shotgun (WGS) entry which is preliminary data.</text>
</comment>
<dbReference type="EMBL" id="SBII01000016">
    <property type="protein sequence ID" value="RWW91842.1"/>
    <property type="molecule type" value="Genomic_DNA"/>
</dbReference>
<organism evidence="1 2">
    <name type="scientific">Flavobacterium cerinum</name>
    <dbReference type="NCBI Taxonomy" id="2502784"/>
    <lineage>
        <taxon>Bacteria</taxon>
        <taxon>Pseudomonadati</taxon>
        <taxon>Bacteroidota</taxon>
        <taxon>Flavobacteriia</taxon>
        <taxon>Flavobacteriales</taxon>
        <taxon>Flavobacteriaceae</taxon>
        <taxon>Flavobacterium</taxon>
    </lineage>
</organism>
<proteinExistence type="predicted"/>
<reference evidence="1 2" key="1">
    <citation type="submission" date="2019-01" db="EMBL/GenBank/DDBJ databases">
        <title>Flavobacterium sp. nov.,isolated from freshwater.</title>
        <authorList>
            <person name="Zhang R."/>
            <person name="Du Z.-J."/>
        </authorList>
    </citation>
    <scope>NUCLEOTIDE SEQUENCE [LARGE SCALE GENOMIC DNA]</scope>
    <source>
        <strain evidence="1 2">1E403</strain>
    </source>
</reference>
<dbReference type="Proteomes" id="UP000287527">
    <property type="component" value="Unassembled WGS sequence"/>
</dbReference>
<evidence type="ECO:0000313" key="1">
    <source>
        <dbReference type="EMBL" id="RWW91842.1"/>
    </source>
</evidence>
<dbReference type="RefSeq" id="WP_128391294.1">
    <property type="nucleotide sequence ID" value="NZ_SBII01000016.1"/>
</dbReference>
<name>A0A3S3S768_9FLAO</name>
<dbReference type="AlphaFoldDB" id="A0A3S3S768"/>
<protein>
    <submittedName>
        <fullName evidence="1">Uncharacterized protein</fullName>
    </submittedName>
</protein>
<accession>A0A3S3S768</accession>
<evidence type="ECO:0000313" key="2">
    <source>
        <dbReference type="Proteomes" id="UP000287527"/>
    </source>
</evidence>
<keyword evidence="2" id="KW-1185">Reference proteome</keyword>
<sequence length="123" mass="14710">MRPENVFTEPFFKDENFMLEVVNNMNIDYTRFGHDVELQNNGLPLVFAINYEENEVLLSQLIKDLNAYDKYYRNIFYSEAYDIEKQTLCLCGLFFCFTEIHERQAFYHSGDMQFYSYPPNGGY</sequence>